<dbReference type="AlphaFoldDB" id="A0A2S0RDM1"/>
<dbReference type="SUPFAM" id="SSF53756">
    <property type="entry name" value="UDP-Glycosyltransferase/glycogen phosphorylase"/>
    <property type="match status" value="1"/>
</dbReference>
<organism evidence="1 2">
    <name type="scientific">Flavobacterium magnum</name>
    <dbReference type="NCBI Taxonomy" id="2162713"/>
    <lineage>
        <taxon>Bacteria</taxon>
        <taxon>Pseudomonadati</taxon>
        <taxon>Bacteroidota</taxon>
        <taxon>Flavobacteriia</taxon>
        <taxon>Flavobacteriales</taxon>
        <taxon>Flavobacteriaceae</taxon>
        <taxon>Flavobacterium</taxon>
    </lineage>
</organism>
<dbReference type="RefSeq" id="WP_108370360.1">
    <property type="nucleotide sequence ID" value="NZ_CP028811.1"/>
</dbReference>
<dbReference type="OrthoDB" id="9811902at2"/>
<dbReference type="Proteomes" id="UP000244193">
    <property type="component" value="Chromosome"/>
</dbReference>
<protein>
    <recommendedName>
        <fullName evidence="3">Glycosyltransferase subfamily 4-like N-terminal domain-containing protein</fullName>
    </recommendedName>
</protein>
<dbReference type="KEGG" id="fmg:HYN48_06620"/>
<keyword evidence="2" id="KW-1185">Reference proteome</keyword>
<gene>
    <name evidence="1" type="ORF">HYN48_06620</name>
</gene>
<reference evidence="1 2" key="1">
    <citation type="submission" date="2018-04" db="EMBL/GenBank/DDBJ databases">
        <title>Genome sequencing of Flavobacterium sp. HYN0048.</title>
        <authorList>
            <person name="Yi H."/>
            <person name="Baek C."/>
        </authorList>
    </citation>
    <scope>NUCLEOTIDE SEQUENCE [LARGE SCALE GENOMIC DNA]</scope>
    <source>
        <strain evidence="1 2">HYN0048</strain>
    </source>
</reference>
<sequence length="368" mass="41235">MKKILILANYLPSGGWGGGVIMRSLTQNPPENVSFLWTVPTSAALPSPWFGSMRLLGFRAGFFRGRGFSTAILHLESILFSLRFRKFLKQNAVDTLWIVMPTAFQDIYRLSVLCRGANIRIHVSVHDDPVLENEKRHKLVDRLFRGILDKSHSIDVISARMQRRYKQQYGVDSTVITRTVPDNFPGNVQAPDHCLNILMGGYGNASAPWPQPLIDAVAQLNTVCGTTLMLFDPKLRPWESDRVKVFDLMDEMQFNALLQTVHLGYACDDLSPDKIAFAQLSLPTKVITYIGAGIPFVYHGPADSTVGDLLKEFKAGVIVSSNDVGELYEAFMELKSNYSLYAHQCALAVEECFSEAKVLGRLYRELLK</sequence>
<proteinExistence type="predicted"/>
<dbReference type="EMBL" id="CP028811">
    <property type="protein sequence ID" value="AWA29776.1"/>
    <property type="molecule type" value="Genomic_DNA"/>
</dbReference>
<accession>A0A2S0RDM1</accession>
<dbReference type="Gene3D" id="3.40.50.2000">
    <property type="entry name" value="Glycogen Phosphorylase B"/>
    <property type="match status" value="1"/>
</dbReference>
<evidence type="ECO:0008006" key="3">
    <source>
        <dbReference type="Google" id="ProtNLM"/>
    </source>
</evidence>
<name>A0A2S0RDM1_9FLAO</name>
<evidence type="ECO:0000313" key="1">
    <source>
        <dbReference type="EMBL" id="AWA29776.1"/>
    </source>
</evidence>
<evidence type="ECO:0000313" key="2">
    <source>
        <dbReference type="Proteomes" id="UP000244193"/>
    </source>
</evidence>